<dbReference type="InterPro" id="IPR036116">
    <property type="entry name" value="FN3_sf"/>
</dbReference>
<dbReference type="InterPro" id="IPR022385">
    <property type="entry name" value="Rhs_assc_core"/>
</dbReference>
<dbReference type="InterPro" id="IPR013783">
    <property type="entry name" value="Ig-like_fold"/>
</dbReference>
<dbReference type="InterPro" id="IPR056820">
    <property type="entry name" value="TEN_TTR-like"/>
</dbReference>
<protein>
    <recommendedName>
        <fullName evidence="5">Fibronectin type-III domain-containing protein</fullName>
    </recommendedName>
</protein>
<gene>
    <name evidence="6" type="ORF">FE782_16445</name>
</gene>
<sequence length="2443" mass="260319">MEKDRKGGNIRNVMYLEGLGSIHVDSNEWWERMNVALRSIWSRMARVLAVCLALSSITPSWAANEALAAGRGNELTPVTVQVTDSDGAPLPSASVLVRAKGGRDESVWGVTDAQGSWNASLKNGAYDVAVQHEGGFAAYKNIGVGKGTPVVALQAEKAAVFTGKLTEANGEAAAGALVSFRTNPAFLTATQADGSFRVYVLPERTYHLSVDARWEGVPFAGEAPSGLDEENADGDGWYRLLTPLHAPQAGESYDLGTIDLADLKPHSGNGGGSDGGGGETPDVTPPAVPEGLEATASSDRIELQWQAVGDADLSGYRVYTSMNGGQDWDTGVAAGTATAYTVTEVTQGLAYTFAVTAVDRSGNESAKSGVVTAVPLEVPDTVPPAVPAGLTATVEAAHALLAWSAVEDDALVGYNLYRSLDGGLSWHALLSAFAGTSYTVSDLTPGVLYQFAVSAVDAAGNESAKSEAVAVLVPPSTDPTDPGDVAPEIPVDGSGTFASNNSFLFEGPQPIQIGVVPGAIEPERMSVLRGRALDDQGAPLAGVAISVLGYEELGRTLTRADGGFDLAVNGGGTVTVQYEKDGYMSIQRKTMAPWADFATLPDVAMKRYDAKATAVSLEEGTTEMQVAQGSPVTDADGTRQATLLIPEGTTAYMKLADGTTAPLPSMNVRATEYTVGENGLQAMPGELPTFVGYTYAVELSADEAVAAGATEVRFNQPLYAYVDNFLGFPVGEIVPSGYYDREAGAWVASPNGKVVAIVGVEGGMASVDTDGDGAADAEDRLAALGLTTAEREKLAGLYSAGQSFWRVPIEHFTPWDFNWPYGPPSDAVNPPNRGPNSNNPNVNDPCKKSGSVIGCQEQTLGEAVPIAGTNMTLNYYSRRSEGYKSKSTLSVPVVAGPLPASVIAASVSVEVAGKKTSTFVPLSQSLYTFVWDGMDAYDRQLTGSYPYTVTVQYHYRPVYYAARSSFESSFGQVSGGSGGSRSVIGIGRTSTTIATQRTWHGLIESPVDPYEHAGIEGWSLSPHHQYDGETGMISFGTGFTEYREGALSAREAFIRGTPEAPALGIPTDSKTTIPTDLAVGPSGDLYVGTYRNTGLPYPNHVEQVVWRVKPNGEAEEAAAMRGQLTLSSLVVDANETLYATSWGTYRIWKKAETDPAWVPIAGTGVPGSEYEDFPEGVPALEVNLRDPKNLEIAADGSIFFTDSARLYRIGSDGILTAFGVRGYTSPTYAGVDSGPVTKENVGIVDDIELAPDGSLYMLDRGGCSGIYCSYTRIRKMTVEGNIEHVAGNVRPTLEQFYDGIPAKDATFRVDGPRMEIDRAGNIYFLTLSNSDDRRLFRVTPEHIIQEVTPDILSSMKRRAKEEGRWSSGNVPIRLMGIGPKGDLLLQVQHTIGPDAFYLYKLEPNGKTEIADESGLQLFRFDPATGRHVDTVNTLTGNTIYALSYDEEGRLTALTDRNQNQVRIERDEAGVPTAIVAPGGQRTTLTVEQGRLTKITNPAGEAYEMAYNGAGLLEKFIDPNKEVRTYGYDDSGYLASAENPLAGVSTLVRESLPNGYKVTYTQPGDLKTSYAVTRETGALKRVSTDPSGAVTTSVVTDAGVETIQYPDGTQATKTLAPDPRWGDAAPVAANVTYVTPQGRRWTLAENRVVTLAERGNPLSVKTYQTTYTMTQTSGGKTTTATSTAVYDAAEKKFTETSAEGSVLYTYLDEKDRVAKVEESDPLVAPIIYSYDEFGRLFRAEQGDQFVQNTYDAKHRIEEVIDAGGQKKRYTYDDADRIVSIALPGGQTVGKGYDDSGNMTSITMPDQTTYMQTFNGLNQFSGFAPAGRTGGLTVEYTSSGKFDKTTLAGGREVDYVYDATGRINGLNDADIARTFTYKGATDLVSRIATSVTGRTAGNQAIDYQYDGSDVTGMTLSGAANGSFAYTYDGYSNLTGIRMTAGGVSNQTMAIAYDKDLNRTQFGPFAFQRTGPGKRIGAVTDGKMNIGVSYDDKGRIEEVVHTLNGVVVQRSEHIFDKRGFVTDKTVTTSKGVETYSYKYDGDGQLTEVAKVGTDGATSVESYDYVDNRNRILRSVTGSDAEIATYGDYDVLEQAGGTAYSFDVDGYLTNRGSDTFQYGARGELLTATVTGAVYEYHYDALGRRVARVSGGEKTQYLYGNPEAPHSLTATIDPNGAVTTYFYDEQGLLIAFERGGVRYYVITDAVGTPERVLAGDGTVLKELEYDSFGVLTSDSNPSFPLAIGFAGGIADEGTKLVRFGFRDYDPASGRWTARDPILFDANQANLYAYVNNNPVLLRDPCGLFCIGGSAYSGLGGGGKVCITDEGVSACAEVGLGVGGGLEINPFEDLSNTELVAEATGKASWGPASISAGYKVTSAFNGDCMAVSPLAKVELGPLGYDFMSPSESSLALEAGHFETDAKDWKNLFKSSGAKAEAALKAKGCAQYKW</sequence>
<comment type="caution">
    <text evidence="6">The sequence shown here is derived from an EMBL/GenBank/DDBJ whole genome shotgun (WGS) entry which is preliminary data.</text>
</comment>
<evidence type="ECO:0000256" key="1">
    <source>
        <dbReference type="ARBA" id="ARBA00022536"/>
    </source>
</evidence>
<proteinExistence type="predicted"/>
<dbReference type="SUPFAM" id="SSF63829">
    <property type="entry name" value="Calcium-dependent phosphotriesterase"/>
    <property type="match status" value="1"/>
</dbReference>
<dbReference type="SUPFAM" id="SSF49265">
    <property type="entry name" value="Fibronectin type III"/>
    <property type="match status" value="1"/>
</dbReference>
<dbReference type="SUPFAM" id="SSF49452">
    <property type="entry name" value="Starch-binding domain-like"/>
    <property type="match status" value="1"/>
</dbReference>
<name>A0A5R9GDP8_9BACL</name>
<dbReference type="PANTHER" id="PTHR11219">
    <property type="entry name" value="TENEURIN AND N-ACETYLGLUCOSAMINE-1-PHOSPHODIESTER ALPHA-N-ACETYLGLUCOSAMINIDASE"/>
    <property type="match status" value="1"/>
</dbReference>
<evidence type="ECO:0000256" key="4">
    <source>
        <dbReference type="SAM" id="MobiDB-lite"/>
    </source>
</evidence>
<feature type="domain" description="Fibronectin type-III" evidence="5">
    <location>
        <begin position="285"/>
        <end position="381"/>
    </location>
</feature>
<dbReference type="Gene3D" id="2.60.40.10">
    <property type="entry name" value="Immunoglobulins"/>
    <property type="match status" value="2"/>
</dbReference>
<dbReference type="Proteomes" id="UP000309676">
    <property type="component" value="Unassembled WGS sequence"/>
</dbReference>
<dbReference type="NCBIfam" id="TIGR01643">
    <property type="entry name" value="YD_repeat_2x"/>
    <property type="match status" value="4"/>
</dbReference>
<dbReference type="Pfam" id="PF00041">
    <property type="entry name" value="fn3"/>
    <property type="match status" value="2"/>
</dbReference>
<dbReference type="NCBIfam" id="TIGR03696">
    <property type="entry name" value="Rhs_assc_core"/>
    <property type="match status" value="1"/>
</dbReference>
<keyword evidence="7" id="KW-1185">Reference proteome</keyword>
<dbReference type="InterPro" id="IPR056823">
    <property type="entry name" value="TEN-like_YD-shell"/>
</dbReference>
<feature type="region of interest" description="Disordered" evidence="4">
    <location>
        <begin position="260"/>
        <end position="298"/>
    </location>
</feature>
<reference evidence="6 7" key="1">
    <citation type="submission" date="2019-05" db="EMBL/GenBank/DDBJ databases">
        <authorList>
            <person name="Narsing Rao M.P."/>
            <person name="Li W.J."/>
        </authorList>
    </citation>
    <scope>NUCLEOTIDE SEQUENCE [LARGE SCALE GENOMIC DNA]</scope>
    <source>
        <strain evidence="6 7">SYSU_K30003</strain>
    </source>
</reference>
<dbReference type="CDD" id="cd00063">
    <property type="entry name" value="FN3"/>
    <property type="match status" value="2"/>
</dbReference>
<keyword evidence="1" id="KW-0245">EGF-like domain</keyword>
<dbReference type="PANTHER" id="PTHR11219:SF69">
    <property type="entry name" value="TENEURIN-A"/>
    <property type="match status" value="1"/>
</dbReference>
<dbReference type="InterPro" id="IPR013784">
    <property type="entry name" value="Carb-bd-like_fold"/>
</dbReference>
<evidence type="ECO:0000313" key="7">
    <source>
        <dbReference type="Proteomes" id="UP000309676"/>
    </source>
</evidence>
<dbReference type="InterPro" id="IPR008969">
    <property type="entry name" value="CarboxyPept-like_regulatory"/>
</dbReference>
<dbReference type="EMBL" id="VCIW01000010">
    <property type="protein sequence ID" value="TLS51314.1"/>
    <property type="molecule type" value="Genomic_DNA"/>
</dbReference>
<feature type="domain" description="Fibronectin type-III" evidence="5">
    <location>
        <begin position="383"/>
        <end position="476"/>
    </location>
</feature>
<dbReference type="SMART" id="SM00060">
    <property type="entry name" value="FN3"/>
    <property type="match status" value="2"/>
</dbReference>
<dbReference type="InterPro" id="IPR003961">
    <property type="entry name" value="FN3_dom"/>
</dbReference>
<dbReference type="PROSITE" id="PS50853">
    <property type="entry name" value="FN3"/>
    <property type="match status" value="2"/>
</dbReference>
<dbReference type="SUPFAM" id="SSF49464">
    <property type="entry name" value="Carboxypeptidase regulatory domain-like"/>
    <property type="match status" value="1"/>
</dbReference>
<dbReference type="Pfam" id="PF13620">
    <property type="entry name" value="CarboxypepD_reg"/>
    <property type="match status" value="1"/>
</dbReference>
<evidence type="ECO:0000313" key="6">
    <source>
        <dbReference type="EMBL" id="TLS51314.1"/>
    </source>
</evidence>
<dbReference type="InterPro" id="IPR006530">
    <property type="entry name" value="YD"/>
</dbReference>
<dbReference type="GO" id="GO:0030246">
    <property type="term" value="F:carbohydrate binding"/>
    <property type="evidence" value="ECO:0007669"/>
    <property type="project" value="InterPro"/>
</dbReference>
<accession>A0A5R9GDP8</accession>
<organism evidence="6 7">
    <name type="scientific">Paenibacillus antri</name>
    <dbReference type="NCBI Taxonomy" id="2582848"/>
    <lineage>
        <taxon>Bacteria</taxon>
        <taxon>Bacillati</taxon>
        <taxon>Bacillota</taxon>
        <taxon>Bacilli</taxon>
        <taxon>Bacillales</taxon>
        <taxon>Paenibacillaceae</taxon>
        <taxon>Paenibacillus</taxon>
    </lineage>
</organism>
<feature type="compositionally biased region" description="Gly residues" evidence="4">
    <location>
        <begin position="268"/>
        <end position="279"/>
    </location>
</feature>
<dbReference type="Pfam" id="PF25023">
    <property type="entry name" value="TEN_YD-shell"/>
    <property type="match status" value="1"/>
</dbReference>
<dbReference type="Pfam" id="PF25020">
    <property type="entry name" value="TTR_TEN1-4"/>
    <property type="match status" value="1"/>
</dbReference>
<keyword evidence="3" id="KW-1015">Disulfide bond</keyword>
<dbReference type="Gene3D" id="2.60.40.1120">
    <property type="entry name" value="Carboxypeptidase-like, regulatory domain"/>
    <property type="match status" value="1"/>
</dbReference>
<dbReference type="Gene3D" id="2.180.10.10">
    <property type="entry name" value="RHS repeat-associated core"/>
    <property type="match status" value="2"/>
</dbReference>
<evidence type="ECO:0000259" key="5">
    <source>
        <dbReference type="PROSITE" id="PS50853"/>
    </source>
</evidence>
<dbReference type="InterPro" id="IPR056822">
    <property type="entry name" value="TEN_NHL"/>
</dbReference>
<evidence type="ECO:0000256" key="2">
    <source>
        <dbReference type="ARBA" id="ARBA00022737"/>
    </source>
</evidence>
<dbReference type="Pfam" id="PF25021">
    <property type="entry name" value="TEN_NHL"/>
    <property type="match status" value="1"/>
</dbReference>
<keyword evidence="2" id="KW-0677">Repeat</keyword>
<dbReference type="InterPro" id="IPR051216">
    <property type="entry name" value="Teneurin"/>
</dbReference>
<evidence type="ECO:0000256" key="3">
    <source>
        <dbReference type="ARBA" id="ARBA00023157"/>
    </source>
</evidence>